<comment type="caution">
    <text evidence="1">The sequence shown here is derived from an EMBL/GenBank/DDBJ whole genome shotgun (WGS) entry which is preliminary data.</text>
</comment>
<gene>
    <name evidence="1" type="ORF">FHX71_001681</name>
</gene>
<keyword evidence="2" id="KW-1185">Reference proteome</keyword>
<protein>
    <submittedName>
        <fullName evidence="1">Uncharacterized protein</fullName>
    </submittedName>
</protein>
<sequence length="87" mass="10020">MAARSEDEARRDPWTAQYTSIVLDLPDRLDEFVGALQSSDPDAALMALFDCDAPMALQLRRTQFDFLTPQRRAQLHRDLEQLRRANT</sequence>
<evidence type="ECO:0000313" key="2">
    <source>
        <dbReference type="Proteomes" id="UP000540568"/>
    </source>
</evidence>
<name>A0A7W3J7S0_9MICO</name>
<proteinExistence type="predicted"/>
<dbReference type="RefSeq" id="WP_182615264.1">
    <property type="nucleotide sequence ID" value="NZ_BAAATF010000006.1"/>
</dbReference>
<evidence type="ECO:0000313" key="1">
    <source>
        <dbReference type="EMBL" id="MBA8807739.1"/>
    </source>
</evidence>
<dbReference type="Proteomes" id="UP000540568">
    <property type="component" value="Unassembled WGS sequence"/>
</dbReference>
<dbReference type="AlphaFoldDB" id="A0A7W3J7S0"/>
<organism evidence="1 2">
    <name type="scientific">Promicromonospora sukumoe</name>
    <dbReference type="NCBI Taxonomy" id="88382"/>
    <lineage>
        <taxon>Bacteria</taxon>
        <taxon>Bacillati</taxon>
        <taxon>Actinomycetota</taxon>
        <taxon>Actinomycetes</taxon>
        <taxon>Micrococcales</taxon>
        <taxon>Promicromonosporaceae</taxon>
        <taxon>Promicromonospora</taxon>
    </lineage>
</organism>
<dbReference type="EMBL" id="JACGWV010000001">
    <property type="protein sequence ID" value="MBA8807739.1"/>
    <property type="molecule type" value="Genomic_DNA"/>
</dbReference>
<accession>A0A7W3J7S0</accession>
<reference evidence="1 2" key="1">
    <citation type="submission" date="2020-07" db="EMBL/GenBank/DDBJ databases">
        <title>Sequencing the genomes of 1000 actinobacteria strains.</title>
        <authorList>
            <person name="Klenk H.-P."/>
        </authorList>
    </citation>
    <scope>NUCLEOTIDE SEQUENCE [LARGE SCALE GENOMIC DNA]</scope>
    <source>
        <strain evidence="1 2">DSM 44121</strain>
    </source>
</reference>